<gene>
    <name evidence="2" type="ORF">AB5J54_34715</name>
</gene>
<dbReference type="RefSeq" id="WP_369147892.1">
    <property type="nucleotide sequence ID" value="NZ_CP163444.1"/>
</dbReference>
<accession>A0AB39T9U4</accession>
<proteinExistence type="predicted"/>
<reference evidence="2" key="1">
    <citation type="submission" date="2024-07" db="EMBL/GenBank/DDBJ databases">
        <authorList>
            <person name="Yu S.T."/>
        </authorList>
    </citation>
    <scope>NUCLEOTIDE SEQUENCE</scope>
    <source>
        <strain evidence="2">R44</strain>
    </source>
</reference>
<dbReference type="AlphaFoldDB" id="A0AB39T9U4"/>
<name>A0AB39T9U4_9ACTN</name>
<protein>
    <submittedName>
        <fullName evidence="2">Uncharacterized protein</fullName>
    </submittedName>
</protein>
<evidence type="ECO:0000313" key="2">
    <source>
        <dbReference type="EMBL" id="XDQ75368.1"/>
    </source>
</evidence>
<feature type="region of interest" description="Disordered" evidence="1">
    <location>
        <begin position="47"/>
        <end position="68"/>
    </location>
</feature>
<evidence type="ECO:0000256" key="1">
    <source>
        <dbReference type="SAM" id="MobiDB-lite"/>
    </source>
</evidence>
<organism evidence="2">
    <name type="scientific">Streptomyces sp. R44</name>
    <dbReference type="NCBI Taxonomy" id="3238633"/>
    <lineage>
        <taxon>Bacteria</taxon>
        <taxon>Bacillati</taxon>
        <taxon>Actinomycetota</taxon>
        <taxon>Actinomycetes</taxon>
        <taxon>Kitasatosporales</taxon>
        <taxon>Streptomycetaceae</taxon>
        <taxon>Streptomyces</taxon>
    </lineage>
</organism>
<sequence length="171" mass="17566">MVAEESTAPAAVGGTAVVRAAGTSAWPGLRQAVVGWFGREDFGREDFGREDFGREDEESVGTELDRSAHALTSADDAVAEAVRRAVRDAWQARFETALAGLADHERGPAAEALRALLDAHAPSPAAAVSATGDGLAVGGDVAIRADHGSVAALRMGDVTLANPPLPGPPQY</sequence>
<dbReference type="EMBL" id="CP163444">
    <property type="protein sequence ID" value="XDQ75368.1"/>
    <property type="molecule type" value="Genomic_DNA"/>
</dbReference>